<evidence type="ECO:0000313" key="3">
    <source>
        <dbReference type="EMBL" id="KAL2094809.1"/>
    </source>
</evidence>
<sequence length="448" mass="49613">MSVRKQDASRAISLLEDYCARLRKPEEQQLKTAILRVMDIFKSSLFQALLDIQEFYEATLLNSHKSCEQKLEEVNHMAEKWESPTSTSPVDVLFHGPPKQEQTESSSTDLIDKEPTETSTATEVSSSHLPSYRPWNWRREEKSDLSHLFLVLVLGVGSSERDSGCSFTTCKLPLMTDPRGSRAVFPKAESESEGMENQRRPALPCTHVCVLFVSVRPHLSCIQMKAVIKVLLCEEVQLEDAISDSQQPRGLDSLWLCCSFPCAFGDTDDNGAVCWRRLVPFRMRLDGTFQFAPWPCEPDVFSSRRPVPRCMMHAPHQCHQSAISAVPVVLFQVWYSRVEGSTRLLTSPCGLSSSSVVPEAVSSFGDLSVFRKALARHRPPTPFKMLSCRGLMPAERTPPLASPPARPSPHPSSLISSRRSGSVSGSDSGGGAFLCSSAPSWEAIPSLA</sequence>
<dbReference type="Proteomes" id="UP001591681">
    <property type="component" value="Unassembled WGS sequence"/>
</dbReference>
<dbReference type="Pfam" id="PF09058">
    <property type="entry name" value="L27_1"/>
    <property type="match status" value="1"/>
</dbReference>
<protein>
    <recommendedName>
        <fullName evidence="2">L27 domain-containing protein</fullName>
    </recommendedName>
</protein>
<evidence type="ECO:0000256" key="1">
    <source>
        <dbReference type="SAM" id="MobiDB-lite"/>
    </source>
</evidence>
<comment type="caution">
    <text evidence="3">The sequence shown here is derived from an EMBL/GenBank/DDBJ whole genome shotgun (WGS) entry which is preliminary data.</text>
</comment>
<gene>
    <name evidence="3" type="ORF">ACEWY4_009528</name>
</gene>
<dbReference type="InterPro" id="IPR004172">
    <property type="entry name" value="L27_dom"/>
</dbReference>
<feature type="compositionally biased region" description="Low complexity" evidence="1">
    <location>
        <begin position="411"/>
        <end position="426"/>
    </location>
</feature>
<evidence type="ECO:0000259" key="2">
    <source>
        <dbReference type="PROSITE" id="PS51022"/>
    </source>
</evidence>
<dbReference type="SMART" id="SM00569">
    <property type="entry name" value="L27"/>
    <property type="match status" value="1"/>
</dbReference>
<dbReference type="InterPro" id="IPR036892">
    <property type="entry name" value="L27_dom_sf"/>
</dbReference>
<feature type="domain" description="L27" evidence="2">
    <location>
        <begin position="4"/>
        <end position="64"/>
    </location>
</feature>
<organism evidence="3 4">
    <name type="scientific">Coilia grayii</name>
    <name type="common">Gray's grenadier anchovy</name>
    <dbReference type="NCBI Taxonomy" id="363190"/>
    <lineage>
        <taxon>Eukaryota</taxon>
        <taxon>Metazoa</taxon>
        <taxon>Chordata</taxon>
        <taxon>Craniata</taxon>
        <taxon>Vertebrata</taxon>
        <taxon>Euteleostomi</taxon>
        <taxon>Actinopterygii</taxon>
        <taxon>Neopterygii</taxon>
        <taxon>Teleostei</taxon>
        <taxon>Clupei</taxon>
        <taxon>Clupeiformes</taxon>
        <taxon>Clupeoidei</taxon>
        <taxon>Engraulidae</taxon>
        <taxon>Coilinae</taxon>
        <taxon>Coilia</taxon>
    </lineage>
</organism>
<feature type="region of interest" description="Disordered" evidence="1">
    <location>
        <begin position="80"/>
        <end position="125"/>
    </location>
</feature>
<reference evidence="3 4" key="1">
    <citation type="submission" date="2024-09" db="EMBL/GenBank/DDBJ databases">
        <title>A chromosome-level genome assembly of Gray's grenadier anchovy, Coilia grayii.</title>
        <authorList>
            <person name="Fu Z."/>
        </authorList>
    </citation>
    <scope>NUCLEOTIDE SEQUENCE [LARGE SCALE GENOMIC DNA]</scope>
    <source>
        <strain evidence="3">G4</strain>
        <tissue evidence="3">Muscle</tissue>
    </source>
</reference>
<dbReference type="SUPFAM" id="SSF101288">
    <property type="entry name" value="L27 domain"/>
    <property type="match status" value="1"/>
</dbReference>
<dbReference type="AlphaFoldDB" id="A0ABD1K6V2"/>
<evidence type="ECO:0000313" key="4">
    <source>
        <dbReference type="Proteomes" id="UP001591681"/>
    </source>
</evidence>
<keyword evidence="4" id="KW-1185">Reference proteome</keyword>
<proteinExistence type="predicted"/>
<accession>A0ABD1K6V2</accession>
<dbReference type="Gene3D" id="1.10.287.470">
    <property type="entry name" value="Helix hairpin bin"/>
    <property type="match status" value="1"/>
</dbReference>
<feature type="compositionally biased region" description="Pro residues" evidence="1">
    <location>
        <begin position="400"/>
        <end position="410"/>
    </location>
</feature>
<name>A0ABD1K6V2_9TELE</name>
<feature type="region of interest" description="Disordered" evidence="1">
    <location>
        <begin position="394"/>
        <end position="448"/>
    </location>
</feature>
<dbReference type="PROSITE" id="PS51022">
    <property type="entry name" value="L27"/>
    <property type="match status" value="1"/>
</dbReference>
<dbReference type="InterPro" id="IPR015143">
    <property type="entry name" value="L27_1"/>
</dbReference>
<dbReference type="EMBL" id="JBHFQA010000008">
    <property type="protein sequence ID" value="KAL2094809.1"/>
    <property type="molecule type" value="Genomic_DNA"/>
</dbReference>